<proteinExistence type="predicted"/>
<evidence type="ECO:0000259" key="2">
    <source>
        <dbReference type="Pfam" id="PF00501"/>
    </source>
</evidence>
<sequence length="614" mass="67287">MPQPSTTFPAERAAPFPDRLTSDQRSLLQRFVADPEAVISSGNVAGWLFRHAALFPQRTAVFEPRSRRGQRTYAAQSFFQLLAAVQRYVLGLHKAGIRRGTRVVLMVPPSQELTRLVYALLQVGAVPVLVDPGMGVAHLGRCLAEAQPEAFVGIPKAHLARWCLGWGRPTLRTCIVAGTGRWSPFGLATAAFTAEPAHGEVPFCFPQPDDPAAILFTSGSTGVPKGAVYTHGIFAAQVEQLRQMFGIEAGEVDLCTFPLFALFAPALGMTSVIPRMDFTRPARVSPPEIWEPARQFRVTNLFGSPALLDRVGRAAAAEPEETARETGKLPSIRRVLTAGAPVAPQILERFVRLLEPTAKIFTPYGATEALPVAVIDSDEVLRDTRRQTEQGAGTCVGRPVPQIEVRIIRLSDEPIACWSDELLLPPGEIGEIAVYGPVVTQAYFRRPDLTALAKIPDPQRGKCWHRMGDVGYFDAQGRLWFCGRKSQRVVTPQRTYFTDPVEGVFNAHPAVFRTALVGVTRQGVTTPVLCVEREQPATALTEDQLTKELLALGAQFEHTRDIRIILYKSPFPVDIRHNSKIFREQLASWAAQQLAERAETPPPPLGPTGAAGRD</sequence>
<dbReference type="AlphaFoldDB" id="A0A7C4LQ64"/>
<dbReference type="InterPro" id="IPR050237">
    <property type="entry name" value="ATP-dep_AMP-bd_enzyme"/>
</dbReference>
<dbReference type="PANTHER" id="PTHR43767">
    <property type="entry name" value="LONG-CHAIN-FATTY-ACID--COA LIGASE"/>
    <property type="match status" value="1"/>
</dbReference>
<dbReference type="SUPFAM" id="SSF56801">
    <property type="entry name" value="Acetyl-CoA synthetase-like"/>
    <property type="match status" value="1"/>
</dbReference>
<dbReference type="PROSITE" id="PS00455">
    <property type="entry name" value="AMP_BINDING"/>
    <property type="match status" value="1"/>
</dbReference>
<organism evidence="3">
    <name type="scientific">Schlesneria paludicola</name>
    <dbReference type="NCBI Taxonomy" id="360056"/>
    <lineage>
        <taxon>Bacteria</taxon>
        <taxon>Pseudomonadati</taxon>
        <taxon>Planctomycetota</taxon>
        <taxon>Planctomycetia</taxon>
        <taxon>Planctomycetales</taxon>
        <taxon>Planctomycetaceae</taxon>
        <taxon>Schlesneria</taxon>
    </lineage>
</organism>
<accession>A0A7C4LQ64</accession>
<evidence type="ECO:0000313" key="3">
    <source>
        <dbReference type="EMBL" id="HGT40677.1"/>
    </source>
</evidence>
<reference evidence="3" key="1">
    <citation type="journal article" date="2020" name="mSystems">
        <title>Genome- and Community-Level Interaction Insights into Carbon Utilization and Element Cycling Functions of Hydrothermarchaeota in Hydrothermal Sediment.</title>
        <authorList>
            <person name="Zhou Z."/>
            <person name="Liu Y."/>
            <person name="Xu W."/>
            <person name="Pan J."/>
            <person name="Luo Z.H."/>
            <person name="Li M."/>
        </authorList>
    </citation>
    <scope>NUCLEOTIDE SEQUENCE [LARGE SCALE GENOMIC DNA]</scope>
    <source>
        <strain evidence="3">SpSt-508</strain>
    </source>
</reference>
<feature type="domain" description="AMP-dependent synthetase/ligase" evidence="2">
    <location>
        <begin position="49"/>
        <end position="444"/>
    </location>
</feature>
<dbReference type="InterPro" id="IPR020845">
    <property type="entry name" value="AMP-binding_CS"/>
</dbReference>
<gene>
    <name evidence="3" type="ORF">ENS64_15645</name>
</gene>
<protein>
    <submittedName>
        <fullName evidence="3">Peptide synthase</fullName>
    </submittedName>
</protein>
<comment type="caution">
    <text evidence="3">The sequence shown here is derived from an EMBL/GenBank/DDBJ whole genome shotgun (WGS) entry which is preliminary data.</text>
</comment>
<dbReference type="Pfam" id="PF00501">
    <property type="entry name" value="AMP-binding"/>
    <property type="match status" value="1"/>
</dbReference>
<dbReference type="NCBIfam" id="NF006754">
    <property type="entry name" value="PRK09274.1"/>
    <property type="match status" value="1"/>
</dbReference>
<evidence type="ECO:0000256" key="1">
    <source>
        <dbReference type="SAM" id="MobiDB-lite"/>
    </source>
</evidence>
<dbReference type="EMBL" id="DSVQ01000018">
    <property type="protein sequence ID" value="HGT40677.1"/>
    <property type="molecule type" value="Genomic_DNA"/>
</dbReference>
<dbReference type="PANTHER" id="PTHR43767:SF1">
    <property type="entry name" value="NONRIBOSOMAL PEPTIDE SYNTHASE PES1 (EUROFUNG)-RELATED"/>
    <property type="match status" value="1"/>
</dbReference>
<dbReference type="InterPro" id="IPR000873">
    <property type="entry name" value="AMP-dep_synth/lig_dom"/>
</dbReference>
<dbReference type="InterPro" id="IPR042099">
    <property type="entry name" value="ANL_N_sf"/>
</dbReference>
<feature type="region of interest" description="Disordered" evidence="1">
    <location>
        <begin position="594"/>
        <end position="614"/>
    </location>
</feature>
<dbReference type="Gene3D" id="3.40.50.12780">
    <property type="entry name" value="N-terminal domain of ligase-like"/>
    <property type="match status" value="1"/>
</dbReference>
<name>A0A7C4LQ64_9PLAN</name>